<organism evidence="6 7">
    <name type="scientific">Pocillopora meandrina</name>
    <dbReference type="NCBI Taxonomy" id="46732"/>
    <lineage>
        <taxon>Eukaryota</taxon>
        <taxon>Metazoa</taxon>
        <taxon>Cnidaria</taxon>
        <taxon>Anthozoa</taxon>
        <taxon>Hexacorallia</taxon>
        <taxon>Scleractinia</taxon>
        <taxon>Astrocoeniina</taxon>
        <taxon>Pocilloporidae</taxon>
        <taxon>Pocillopora</taxon>
    </lineage>
</organism>
<dbReference type="Proteomes" id="UP001159428">
    <property type="component" value="Unassembled WGS sequence"/>
</dbReference>
<dbReference type="SMART" id="SM00225">
    <property type="entry name" value="BTB"/>
    <property type="match status" value="3"/>
</dbReference>
<protein>
    <recommendedName>
        <fullName evidence="5">BTB domain-containing protein</fullName>
    </recommendedName>
</protein>
<evidence type="ECO:0000256" key="4">
    <source>
        <dbReference type="ARBA" id="ARBA00022786"/>
    </source>
</evidence>
<evidence type="ECO:0000256" key="3">
    <source>
        <dbReference type="ARBA" id="ARBA00022490"/>
    </source>
</evidence>
<evidence type="ECO:0000259" key="5">
    <source>
        <dbReference type="PROSITE" id="PS50097"/>
    </source>
</evidence>
<dbReference type="PROSITE" id="PS50097">
    <property type="entry name" value="BTB"/>
    <property type="match status" value="3"/>
</dbReference>
<evidence type="ECO:0000256" key="1">
    <source>
        <dbReference type="ARBA" id="ARBA00004496"/>
    </source>
</evidence>
<comment type="subcellular location">
    <subcellularLocation>
        <location evidence="1">Cytoplasm</location>
    </subcellularLocation>
</comment>
<dbReference type="EMBL" id="CALNXJ010000012">
    <property type="protein sequence ID" value="CAH3110024.1"/>
    <property type="molecule type" value="Genomic_DNA"/>
</dbReference>
<dbReference type="FunFam" id="3.30.710.10:FF:000228">
    <property type="entry name" value="Predicted protein"/>
    <property type="match status" value="1"/>
</dbReference>
<proteinExistence type="predicted"/>
<dbReference type="Pfam" id="PF00651">
    <property type="entry name" value="BTB"/>
    <property type="match status" value="3"/>
</dbReference>
<keyword evidence="7" id="KW-1185">Reference proteome</keyword>
<accession>A0AAU9WA81</accession>
<dbReference type="GO" id="GO:0022008">
    <property type="term" value="P:neurogenesis"/>
    <property type="evidence" value="ECO:0007669"/>
    <property type="project" value="TreeGrafter"/>
</dbReference>
<dbReference type="FunFam" id="1.25.40.420:FF:000008">
    <property type="entry name" value="BTB/POZ domain-containing protein POB1"/>
    <property type="match status" value="1"/>
</dbReference>
<dbReference type="InterPro" id="IPR011333">
    <property type="entry name" value="SKP1/BTB/POZ_sf"/>
</dbReference>
<dbReference type="Pfam" id="PF07707">
    <property type="entry name" value="BACK"/>
    <property type="match status" value="2"/>
</dbReference>
<evidence type="ECO:0000313" key="7">
    <source>
        <dbReference type="Proteomes" id="UP001159428"/>
    </source>
</evidence>
<dbReference type="InterPro" id="IPR000210">
    <property type="entry name" value="BTB/POZ_dom"/>
</dbReference>
<dbReference type="InterPro" id="IPR011705">
    <property type="entry name" value="BACK"/>
</dbReference>
<dbReference type="PANTHER" id="PTHR45774">
    <property type="entry name" value="BTB/POZ DOMAIN-CONTAINING"/>
    <property type="match status" value="1"/>
</dbReference>
<comment type="pathway">
    <text evidence="2">Protein modification; protein ubiquitination.</text>
</comment>
<sequence>MSLVEEDWQTTRPTIRERAKFMFNNDRFSDVKFVVRKMDGESESKCVIPAHKFVLSISSPVFEVMFYGELAETKDSIELPDCDYESLLELFRYMYSDEVNLNGSNVMGVLYLAKKYMVPSLADKCTDYLQDKLDASNVFSILPIAHQFDEKKLVKRCWKVIDEHCEEAFKSDRFATLERSLIEEVIKRDTLNIKEVELFKALDLWATKKCKEEGLTADGSVKRKILGENIVKAIRFPIMNQQEFAVVVLDTKILTQDEVCDVVKYLNSELSSPVGFPVNKRLSSFACCRFGNLNNVDSSYSYFPGKQDCLIFTVDENILLLGITLCGSENNEYFVNIRIKKLDVSGVYLNSVSGKFPSLLIVEELHSFHGIRIFFDDPIVIKQGIKHRIEASICGANSCFGRNGQKVVACSGIKFSFAERIMSLVEENWQTTRPTIRERAKFMFNNDRFSDVKFVVRKMDGESESKYVIPAHKFVLSISSPVFEAMFYGELAETKDSIELPDCEYESLLELFRYMYSDEVNLNGSNVMGVLYLAKKYMVPSLADKCTDYLQDKLDASNAFSILPKAYQFDEKKLVKRCWKVIDEHSEEAIKSDGFATLERSLIEEVIKRDTLNIEEVELFKAVDSWATKKCKEEGLTVDGNVKRKILGERIVKAIRFPVMKQQDFAGVVLDTKILTRDEVFDVVKYFNSVLSSPVGFPVKKRLFTFACCRFENLENVDSSYSYSSGIQDCLIFSVDKNISLLGVTLCGSENNDYSVAICIKKLDGVCLDSVFGKFLSVLIEEELHSFYGFRILFNHPIVIKRGTGYRIEASISGANSCFGRNGQKIVACSGINFSFKGRIMSLVEENWQTTRPTIRERAKFMFNTDRFSDVKFVVRKMDGESESKYVIPAHKFVLSISSPVFEAMFYGELAETKDSIELPDCEYESLLELFRFMYSDEVNLSGSNVMGVLYLAKKYFVPSLADKCTDYLQDKLDASNAFSILPKAHQFDEKKLVKRCWKVIDEHCE</sequence>
<dbReference type="PANTHER" id="PTHR45774:SF3">
    <property type="entry name" value="BTB (POZ) DOMAIN-CONTAINING 2B-RELATED"/>
    <property type="match status" value="1"/>
</dbReference>
<keyword evidence="4" id="KW-0833">Ubl conjugation pathway</keyword>
<reference evidence="6 7" key="1">
    <citation type="submission" date="2022-05" db="EMBL/GenBank/DDBJ databases">
        <authorList>
            <consortium name="Genoscope - CEA"/>
            <person name="William W."/>
        </authorList>
    </citation>
    <scope>NUCLEOTIDE SEQUENCE [LARGE SCALE GENOMIC DNA]</scope>
</reference>
<feature type="domain" description="BTB" evidence="5">
    <location>
        <begin position="450"/>
        <end position="524"/>
    </location>
</feature>
<keyword evidence="3" id="KW-0963">Cytoplasm</keyword>
<dbReference type="SMART" id="SM00875">
    <property type="entry name" value="BACK"/>
    <property type="match status" value="2"/>
</dbReference>
<dbReference type="InterPro" id="IPR038648">
    <property type="entry name" value="PHR_sf"/>
</dbReference>
<gene>
    <name evidence="6" type="ORF">PMEA_00004160</name>
</gene>
<feature type="domain" description="BTB" evidence="5">
    <location>
        <begin position="29"/>
        <end position="103"/>
    </location>
</feature>
<dbReference type="Gene3D" id="2.60.120.820">
    <property type="entry name" value="PHR domain"/>
    <property type="match status" value="2"/>
</dbReference>
<evidence type="ECO:0000256" key="2">
    <source>
        <dbReference type="ARBA" id="ARBA00004906"/>
    </source>
</evidence>
<dbReference type="SUPFAM" id="SSF54695">
    <property type="entry name" value="POZ domain"/>
    <property type="match status" value="3"/>
</dbReference>
<comment type="caution">
    <text evidence="6">The sequence shown here is derived from an EMBL/GenBank/DDBJ whole genome shotgun (WGS) entry which is preliminary data.</text>
</comment>
<dbReference type="Pfam" id="PF08005">
    <property type="entry name" value="PHR"/>
    <property type="match status" value="2"/>
</dbReference>
<dbReference type="Gene3D" id="3.30.710.10">
    <property type="entry name" value="Potassium Channel Kv1.1, Chain A"/>
    <property type="match status" value="3"/>
</dbReference>
<dbReference type="GO" id="GO:0005829">
    <property type="term" value="C:cytosol"/>
    <property type="evidence" value="ECO:0007669"/>
    <property type="project" value="TreeGrafter"/>
</dbReference>
<dbReference type="AlphaFoldDB" id="A0AAU9WA81"/>
<feature type="domain" description="BTB" evidence="5">
    <location>
        <begin position="869"/>
        <end position="943"/>
    </location>
</feature>
<name>A0AAU9WA81_9CNID</name>
<dbReference type="InterPro" id="IPR012983">
    <property type="entry name" value="PHR"/>
</dbReference>
<evidence type="ECO:0000313" key="6">
    <source>
        <dbReference type="EMBL" id="CAH3110024.1"/>
    </source>
</evidence>
<dbReference type="Gene3D" id="1.25.40.420">
    <property type="match status" value="2"/>
</dbReference>